<protein>
    <submittedName>
        <fullName evidence="14">Transcriptional regulator of nonfermentable carbon utilization</fullName>
    </submittedName>
</protein>
<keyword evidence="9" id="KW-0804">Transcription</keyword>
<evidence type="ECO:0000259" key="12">
    <source>
        <dbReference type="PROSITE" id="PS50048"/>
    </source>
</evidence>
<evidence type="ECO:0000256" key="11">
    <source>
        <dbReference type="SAM" id="MobiDB-lite"/>
    </source>
</evidence>
<evidence type="ECO:0000256" key="10">
    <source>
        <dbReference type="ARBA" id="ARBA00023242"/>
    </source>
</evidence>
<feature type="compositionally biased region" description="Low complexity" evidence="11">
    <location>
        <begin position="398"/>
        <end position="433"/>
    </location>
</feature>
<reference evidence="14 15" key="1">
    <citation type="submission" date="2024-01" db="EMBL/GenBank/DDBJ databases">
        <authorList>
            <person name="Allen C."/>
            <person name="Tagirdzhanova G."/>
        </authorList>
    </citation>
    <scope>NUCLEOTIDE SEQUENCE [LARGE SCALE GENOMIC DNA]</scope>
</reference>
<gene>
    <name evidence="14" type="primary">ERT1</name>
    <name evidence="14" type="ORF">SEUCBS140593_003349</name>
</gene>
<comment type="caution">
    <text evidence="14">The sequence shown here is derived from an EMBL/GenBank/DDBJ whole genome shotgun (WGS) entry which is preliminary data.</text>
</comment>
<evidence type="ECO:0000256" key="4">
    <source>
        <dbReference type="ARBA" id="ARBA00022723"/>
    </source>
</evidence>
<evidence type="ECO:0000256" key="6">
    <source>
        <dbReference type="ARBA" id="ARBA00023015"/>
    </source>
</evidence>
<dbReference type="CDD" id="cd00067">
    <property type="entry name" value="GAL4"/>
    <property type="match status" value="1"/>
</dbReference>
<evidence type="ECO:0000256" key="9">
    <source>
        <dbReference type="ARBA" id="ARBA00023163"/>
    </source>
</evidence>
<keyword evidence="4" id="KW-0479">Metal-binding</keyword>
<dbReference type="PANTHER" id="PTHR47659">
    <property type="entry name" value="ZN(II)2CYS6 TRANSCRIPTION FACTOR (EUROFUNG)-RELATED"/>
    <property type="match status" value="1"/>
</dbReference>
<dbReference type="SUPFAM" id="SSF57701">
    <property type="entry name" value="Zn2/Cys6 DNA-binding domain"/>
    <property type="match status" value="1"/>
</dbReference>
<dbReference type="InterPro" id="IPR036864">
    <property type="entry name" value="Zn2-C6_fun-type_DNA-bd_sf"/>
</dbReference>
<keyword evidence="6" id="KW-0805">Transcription regulation</keyword>
<dbReference type="EMBL" id="CAWUHD010000025">
    <property type="protein sequence ID" value="CAK7217845.1"/>
    <property type="molecule type" value="Genomic_DNA"/>
</dbReference>
<feature type="compositionally biased region" description="Low complexity" evidence="11">
    <location>
        <begin position="708"/>
        <end position="729"/>
    </location>
</feature>
<keyword evidence="15" id="KW-1185">Reference proteome</keyword>
<evidence type="ECO:0000256" key="5">
    <source>
        <dbReference type="ARBA" id="ARBA00022833"/>
    </source>
</evidence>
<proteinExistence type="inferred from homology"/>
<dbReference type="Gene3D" id="4.10.240.10">
    <property type="entry name" value="Zn(2)-C6 fungal-type DNA-binding domain"/>
    <property type="match status" value="1"/>
</dbReference>
<dbReference type="PROSITE" id="PS50112">
    <property type="entry name" value="PAS"/>
    <property type="match status" value="1"/>
</dbReference>
<feature type="domain" description="PAS" evidence="13">
    <location>
        <begin position="525"/>
        <end position="570"/>
    </location>
</feature>
<feature type="region of interest" description="Disordered" evidence="11">
    <location>
        <begin position="397"/>
        <end position="436"/>
    </location>
</feature>
<comment type="similarity">
    <text evidence="2">Belongs to the ERT1/acuK family.</text>
</comment>
<dbReference type="Pfam" id="PF24990">
    <property type="entry name" value="PAS_13"/>
    <property type="match status" value="1"/>
</dbReference>
<accession>A0ABP0BED7</accession>
<sequence length="797" mass="84980">MEPNEGEVSDGLSDNEYDEVNLQLLREVDDTDNSNIKFNDEDEDMDRLNNDSKTAKTVASVDGSAAEPKKKYDPKDPLRPRRKKARRACFACQRAHLTCGDERPCQRCIKRGLADGCQDGVRKKAKYLHDAPAEALRPVLGPNFNAGASSTPSRPANGHRHPSSAGSDVSASNVPSFFTQSTTQSYPVFSTSQTPSGTLAENLTFPGPQSPVSPSFAPTTTDASNPLNRMGLSSASAAMASFSPALFDPSNPALFNFNLEGINFGSQYAAMEFGMLGHMSSGAADDPHDPSSISQQGGRTGSGVGSFSSAADVFGNGGVNQTLFDGGAASGGLMNDFMNLDSSSGNGFYTQGNLQHGLPHAYAIAAAPASLQSPSTDNNSPQATGYGFDGSPTTAVYNLSNLNNNGNNGNSNNGRSSISQQAQPTPQQSLQQQHKAKSAVSKVLPQSILGKRHRDPSSIYELVKEPYMYVNGFHRLIALLQRRFAAGKILRIAKALSSIRPSFISCTRTLNRQDLVFMEKCFQRTLFEYEEFMMQVSSPTIVLRRTGEVAAVNKEFTALTGWTKDVLLGKEPNLNVNTGAPGGTGVASGTLSGAGGAGGLGAGNDDLNNSGANSANNSGRAGLTTPRLRTLNAEIVKAAEGKPQPLFLAELMDDDNVIEFYEDFAHLAFGDSRGSVNRKCRLLKYRTRDMLVSASGSVVDEPQGTGGPTSTPSASTTSATNAGTISSGSLRPANSILSSRVARIDGEHGISKIERDGKLECSYCWHIRRDTFDIPMMIVINFLPCYYPNQEPHQLAV</sequence>
<keyword evidence="5" id="KW-0862">Zinc</keyword>
<dbReference type="PROSITE" id="PS50048">
    <property type="entry name" value="ZN2_CY6_FUNGAL_2"/>
    <property type="match status" value="1"/>
</dbReference>
<feature type="region of interest" description="Disordered" evidence="11">
    <location>
        <begin position="139"/>
        <end position="172"/>
    </location>
</feature>
<evidence type="ECO:0000256" key="7">
    <source>
        <dbReference type="ARBA" id="ARBA00023125"/>
    </source>
</evidence>
<feature type="region of interest" description="Disordered" evidence="11">
    <location>
        <begin position="25"/>
        <end position="80"/>
    </location>
</feature>
<dbReference type="PANTHER" id="PTHR47659:SF1">
    <property type="entry name" value="TRANSCRIPTION ACTIVATOR OF GLUCONEOGENESIS ERT1"/>
    <property type="match status" value="1"/>
</dbReference>
<keyword evidence="8" id="KW-0010">Activator</keyword>
<keyword evidence="10" id="KW-0539">Nucleus</keyword>
<dbReference type="InterPro" id="IPR001138">
    <property type="entry name" value="Zn2Cys6_DnaBD"/>
</dbReference>
<evidence type="ECO:0000256" key="3">
    <source>
        <dbReference type="ARBA" id="ARBA00022432"/>
    </source>
</evidence>
<organism evidence="14 15">
    <name type="scientific">Sporothrix eucalyptigena</name>
    <dbReference type="NCBI Taxonomy" id="1812306"/>
    <lineage>
        <taxon>Eukaryota</taxon>
        <taxon>Fungi</taxon>
        <taxon>Dikarya</taxon>
        <taxon>Ascomycota</taxon>
        <taxon>Pezizomycotina</taxon>
        <taxon>Sordariomycetes</taxon>
        <taxon>Sordariomycetidae</taxon>
        <taxon>Ophiostomatales</taxon>
        <taxon>Ophiostomataceae</taxon>
        <taxon>Sporothrix</taxon>
    </lineage>
</organism>
<keyword evidence="7" id="KW-0238">DNA-binding</keyword>
<comment type="subcellular location">
    <subcellularLocation>
        <location evidence="1">Nucleus</location>
    </subcellularLocation>
</comment>
<evidence type="ECO:0000256" key="1">
    <source>
        <dbReference type="ARBA" id="ARBA00004123"/>
    </source>
</evidence>
<feature type="region of interest" description="Disordered" evidence="11">
    <location>
        <begin position="696"/>
        <end position="731"/>
    </location>
</feature>
<evidence type="ECO:0000256" key="8">
    <source>
        <dbReference type="ARBA" id="ARBA00023159"/>
    </source>
</evidence>
<feature type="compositionally biased region" description="Basic and acidic residues" evidence="11">
    <location>
        <begin position="67"/>
        <end position="79"/>
    </location>
</feature>
<name>A0ABP0BED7_9PEZI</name>
<feature type="domain" description="Zn(2)-C6 fungal-type" evidence="12">
    <location>
        <begin position="88"/>
        <end position="117"/>
    </location>
</feature>
<dbReference type="Proteomes" id="UP001642482">
    <property type="component" value="Unassembled WGS sequence"/>
</dbReference>
<evidence type="ECO:0000313" key="14">
    <source>
        <dbReference type="EMBL" id="CAK7217845.1"/>
    </source>
</evidence>
<evidence type="ECO:0000259" key="13">
    <source>
        <dbReference type="PROSITE" id="PS50112"/>
    </source>
</evidence>
<dbReference type="InterPro" id="IPR056751">
    <property type="entry name" value="PAS_13"/>
</dbReference>
<dbReference type="InterPro" id="IPR000014">
    <property type="entry name" value="PAS"/>
</dbReference>
<keyword evidence="3" id="KW-0312">Gluconeogenesis</keyword>
<evidence type="ECO:0000256" key="2">
    <source>
        <dbReference type="ARBA" id="ARBA00010855"/>
    </source>
</evidence>
<dbReference type="SMART" id="SM00066">
    <property type="entry name" value="GAL4"/>
    <property type="match status" value="1"/>
</dbReference>
<evidence type="ECO:0000313" key="15">
    <source>
        <dbReference type="Proteomes" id="UP001642482"/>
    </source>
</evidence>
<dbReference type="InterPro" id="IPR050335">
    <property type="entry name" value="ERT1_acuK_gluconeogen_tf"/>
</dbReference>
<feature type="region of interest" description="Disordered" evidence="11">
    <location>
        <begin position="281"/>
        <end position="305"/>
    </location>
</feature>